<accession>A0A7R9PE48</accession>
<dbReference type="EMBL" id="OE192816">
    <property type="protein sequence ID" value="CAD7579626.1"/>
    <property type="molecule type" value="Genomic_DNA"/>
</dbReference>
<dbReference type="AlphaFoldDB" id="A0A7R9PE48"/>
<sequence length="68" mass="8227">MTSFSASCQHQNIFFDNDKSSVIYYLIGDFKQLKQQRDKLKLYQRRIEQSLEKDKELARKLLRDGRKE</sequence>
<name>A0A7R9PE48_TIMCA</name>
<proteinExistence type="predicted"/>
<protein>
    <submittedName>
        <fullName evidence="1">(California timema) hypothetical protein</fullName>
    </submittedName>
</protein>
<organism evidence="1">
    <name type="scientific">Timema californicum</name>
    <name type="common">California timema</name>
    <name type="synonym">Walking stick</name>
    <dbReference type="NCBI Taxonomy" id="61474"/>
    <lineage>
        <taxon>Eukaryota</taxon>
        <taxon>Metazoa</taxon>
        <taxon>Ecdysozoa</taxon>
        <taxon>Arthropoda</taxon>
        <taxon>Hexapoda</taxon>
        <taxon>Insecta</taxon>
        <taxon>Pterygota</taxon>
        <taxon>Neoptera</taxon>
        <taxon>Polyneoptera</taxon>
        <taxon>Phasmatodea</taxon>
        <taxon>Timematodea</taxon>
        <taxon>Timematoidea</taxon>
        <taxon>Timematidae</taxon>
        <taxon>Timema</taxon>
    </lineage>
</organism>
<reference evidence="1" key="1">
    <citation type="submission" date="2020-11" db="EMBL/GenBank/DDBJ databases">
        <authorList>
            <person name="Tran Van P."/>
        </authorList>
    </citation>
    <scope>NUCLEOTIDE SEQUENCE</scope>
</reference>
<evidence type="ECO:0000313" key="1">
    <source>
        <dbReference type="EMBL" id="CAD7579626.1"/>
    </source>
</evidence>
<gene>
    <name evidence="1" type="ORF">TCMB3V08_LOCUS12159</name>
</gene>